<keyword evidence="3" id="KW-1185">Reference proteome</keyword>
<feature type="non-terminal residue" evidence="2">
    <location>
        <position position="1"/>
    </location>
</feature>
<dbReference type="AlphaFoldDB" id="A0AA36DCY6"/>
<accession>A0AA36DCY6</accession>
<evidence type="ECO:0000313" key="3">
    <source>
        <dbReference type="Proteomes" id="UP001177023"/>
    </source>
</evidence>
<feature type="non-terminal residue" evidence="2">
    <location>
        <position position="84"/>
    </location>
</feature>
<sequence>MADLVGSILRGKQSSYEINDTELPTVKQWFDEMDLYYEGFIVFSTVCTALVIVISFLHLYYVLRYISNEHIQTDLYYLVFMFPV</sequence>
<organism evidence="2 3">
    <name type="scientific">Mesorhabditis spiculigera</name>
    <dbReference type="NCBI Taxonomy" id="96644"/>
    <lineage>
        <taxon>Eukaryota</taxon>
        <taxon>Metazoa</taxon>
        <taxon>Ecdysozoa</taxon>
        <taxon>Nematoda</taxon>
        <taxon>Chromadorea</taxon>
        <taxon>Rhabditida</taxon>
        <taxon>Rhabditina</taxon>
        <taxon>Rhabditomorpha</taxon>
        <taxon>Rhabditoidea</taxon>
        <taxon>Rhabditidae</taxon>
        <taxon>Mesorhabditinae</taxon>
        <taxon>Mesorhabditis</taxon>
    </lineage>
</organism>
<protein>
    <submittedName>
        <fullName evidence="2">Uncharacterized protein</fullName>
    </submittedName>
</protein>
<gene>
    <name evidence="2" type="ORF">MSPICULIGERA_LOCUS22187</name>
</gene>
<evidence type="ECO:0000313" key="2">
    <source>
        <dbReference type="EMBL" id="CAJ0584125.1"/>
    </source>
</evidence>
<reference evidence="2" key="1">
    <citation type="submission" date="2023-06" db="EMBL/GenBank/DDBJ databases">
        <authorList>
            <person name="Delattre M."/>
        </authorList>
    </citation>
    <scope>NUCLEOTIDE SEQUENCE</scope>
    <source>
        <strain evidence="2">AF72</strain>
    </source>
</reference>
<keyword evidence="1" id="KW-0472">Membrane</keyword>
<dbReference type="Proteomes" id="UP001177023">
    <property type="component" value="Unassembled WGS sequence"/>
</dbReference>
<evidence type="ECO:0000256" key="1">
    <source>
        <dbReference type="SAM" id="Phobius"/>
    </source>
</evidence>
<feature type="transmembrane region" description="Helical" evidence="1">
    <location>
        <begin position="40"/>
        <end position="63"/>
    </location>
</feature>
<name>A0AA36DCY6_9BILA</name>
<proteinExistence type="predicted"/>
<keyword evidence="1" id="KW-1133">Transmembrane helix</keyword>
<dbReference type="EMBL" id="CATQJA010002685">
    <property type="protein sequence ID" value="CAJ0584125.1"/>
    <property type="molecule type" value="Genomic_DNA"/>
</dbReference>
<keyword evidence="1" id="KW-0812">Transmembrane</keyword>
<comment type="caution">
    <text evidence="2">The sequence shown here is derived from an EMBL/GenBank/DDBJ whole genome shotgun (WGS) entry which is preliminary data.</text>
</comment>